<sequence length="643" mass="70850">MGKINVLEKQVAELIAAGEVVERPASIVKELVENSIDAGAKNITVEIKGGGVQYIRVTDNGSGIEREDVANAFLRHATSKVRVEEDLGNIRTMGFRGEALASIAAMCRVDLLTRTQADVTGTLYRIDGEETYLDDAGCPVGTTITVRDVFYNTPARMKFLKKDVSEGNSVAAAIEKAALAYPQVAFKFLRDGMVKLQTPGDGKLLSAVRCVLGKEFADNAIHVSYMEGINRVDGLICKPSIARSSRSMQNFFINCRYVRSKTCMAALEESYRNSIMVGRFPSCVLNVTIPPYAVDVNVHPAKIEVRFADERSIFNLIYYGCKTALGTQDIQPQIKADELKYNPFVAEQGKTAPEQQRLSAVEYRRAVSQLAAPTGKTSSPPLKAREGISTPSEEVAVQVKSPGISGGYADIPVYRPMMPVLEREIEKEAVTSPIELRCQREDIPPQKAYAQNMYENARLVGELFGTYIVLEHEDEMILVDKHAAHERILFNQLKKSGIEGDRQLLITPISVQLSAQEHAAVLSNDKLLHEAGLTVEDFGGNTVVVREVAPVLIGTDIKDIVVEFAGKLAGGNTQLFSKELEEMYHTIACRAAVKAHDKTPAPHLEELIRLLEEGEDLKHCPHGRPISIRMSRHEIEKKFGRLG</sequence>
<feature type="region of interest" description="Disordered" evidence="5">
    <location>
        <begin position="370"/>
        <end position="390"/>
    </location>
</feature>
<dbReference type="PANTHER" id="PTHR10073">
    <property type="entry name" value="DNA MISMATCH REPAIR PROTEIN MLH, PMS, MUTL"/>
    <property type="match status" value="1"/>
</dbReference>
<dbReference type="CDD" id="cd16926">
    <property type="entry name" value="HATPase_MutL-MLH-PMS-like"/>
    <property type="match status" value="1"/>
</dbReference>
<dbReference type="InterPro" id="IPR036890">
    <property type="entry name" value="HATPase_C_sf"/>
</dbReference>
<dbReference type="HAMAP" id="MF_00149">
    <property type="entry name" value="DNA_mis_repair"/>
    <property type="match status" value="1"/>
</dbReference>
<evidence type="ECO:0000256" key="2">
    <source>
        <dbReference type="ARBA" id="ARBA00022763"/>
    </source>
</evidence>
<dbReference type="InterPro" id="IPR002099">
    <property type="entry name" value="MutL/Mlh/PMS"/>
</dbReference>
<dbReference type="FunFam" id="3.30.565.10:FF:000003">
    <property type="entry name" value="DNA mismatch repair endonuclease MutL"/>
    <property type="match status" value="1"/>
</dbReference>
<dbReference type="GO" id="GO:0004519">
    <property type="term" value="F:endonuclease activity"/>
    <property type="evidence" value="ECO:0007669"/>
    <property type="project" value="UniProtKB-KW"/>
</dbReference>
<dbReference type="Gene3D" id="3.30.565.10">
    <property type="entry name" value="Histidine kinase-like ATPase, C-terminal domain"/>
    <property type="match status" value="1"/>
</dbReference>
<keyword evidence="8" id="KW-0378">Hydrolase</keyword>
<gene>
    <name evidence="4 8" type="primary">mutL</name>
    <name evidence="8" type="ORF">H8705_01875</name>
</gene>
<dbReference type="GO" id="GO:0030983">
    <property type="term" value="F:mismatched DNA binding"/>
    <property type="evidence" value="ECO:0007669"/>
    <property type="project" value="InterPro"/>
</dbReference>
<dbReference type="PANTHER" id="PTHR10073:SF12">
    <property type="entry name" value="DNA MISMATCH REPAIR PROTEIN MLH1"/>
    <property type="match status" value="1"/>
</dbReference>
<evidence type="ECO:0000256" key="4">
    <source>
        <dbReference type="HAMAP-Rule" id="MF_00149"/>
    </source>
</evidence>
<dbReference type="Pfam" id="PF01119">
    <property type="entry name" value="DNA_mis_repair"/>
    <property type="match status" value="1"/>
</dbReference>
<dbReference type="Gene3D" id="3.30.1370.100">
    <property type="entry name" value="MutL, C-terminal domain, regulatory subdomain"/>
    <property type="match status" value="1"/>
</dbReference>
<dbReference type="InterPro" id="IPR038973">
    <property type="entry name" value="MutL/Mlh/Pms-like"/>
</dbReference>
<dbReference type="SMART" id="SM00853">
    <property type="entry name" value="MutL_C"/>
    <property type="match status" value="1"/>
</dbReference>
<comment type="similarity">
    <text evidence="1 4">Belongs to the DNA mismatch repair MutL/HexB family.</text>
</comment>
<evidence type="ECO:0000256" key="1">
    <source>
        <dbReference type="ARBA" id="ARBA00006082"/>
    </source>
</evidence>
<dbReference type="GO" id="GO:0016887">
    <property type="term" value="F:ATP hydrolysis activity"/>
    <property type="evidence" value="ECO:0007669"/>
    <property type="project" value="InterPro"/>
</dbReference>
<dbReference type="InterPro" id="IPR020568">
    <property type="entry name" value="Ribosomal_Su5_D2-typ_SF"/>
</dbReference>
<dbReference type="InterPro" id="IPR042121">
    <property type="entry name" value="MutL_C_regsub"/>
</dbReference>
<dbReference type="PROSITE" id="PS00058">
    <property type="entry name" value="DNA_MISMATCH_REPAIR_1"/>
    <property type="match status" value="1"/>
</dbReference>
<keyword evidence="2 4" id="KW-0227">DNA damage</keyword>
<comment type="caution">
    <text evidence="8">The sequence shown here is derived from an EMBL/GenBank/DDBJ whole genome shotgun (WGS) entry which is preliminary data.</text>
</comment>
<dbReference type="SUPFAM" id="SSF118116">
    <property type="entry name" value="DNA mismatch repair protein MutL"/>
    <property type="match status" value="1"/>
</dbReference>
<dbReference type="CDD" id="cd00782">
    <property type="entry name" value="MutL_Trans"/>
    <property type="match status" value="1"/>
</dbReference>
<dbReference type="InterPro" id="IPR013507">
    <property type="entry name" value="DNA_mismatch_S5_2-like"/>
</dbReference>
<name>A0A926EL15_9FIRM</name>
<dbReference type="SUPFAM" id="SSF55874">
    <property type="entry name" value="ATPase domain of HSP90 chaperone/DNA topoisomerase II/histidine kinase"/>
    <property type="match status" value="1"/>
</dbReference>
<evidence type="ECO:0000313" key="8">
    <source>
        <dbReference type="EMBL" id="MBC8584330.1"/>
    </source>
</evidence>
<evidence type="ECO:0000256" key="3">
    <source>
        <dbReference type="ARBA" id="ARBA00023204"/>
    </source>
</evidence>
<dbReference type="Proteomes" id="UP000623678">
    <property type="component" value="Unassembled WGS sequence"/>
</dbReference>
<proteinExistence type="inferred from homology"/>
<keyword evidence="9" id="KW-1185">Reference proteome</keyword>
<dbReference type="InterPro" id="IPR042120">
    <property type="entry name" value="MutL_C_dimsub"/>
</dbReference>
<dbReference type="EMBL" id="JACRTD010000001">
    <property type="protein sequence ID" value="MBC8584330.1"/>
    <property type="molecule type" value="Genomic_DNA"/>
</dbReference>
<feature type="domain" description="DNA mismatch repair protein S5" evidence="7">
    <location>
        <begin position="208"/>
        <end position="326"/>
    </location>
</feature>
<dbReference type="Pfam" id="PF08676">
    <property type="entry name" value="MutL_C"/>
    <property type="match status" value="1"/>
</dbReference>
<dbReference type="InterPro" id="IPR014790">
    <property type="entry name" value="MutL_C"/>
</dbReference>
<dbReference type="InterPro" id="IPR020667">
    <property type="entry name" value="DNA_mismatch_repair_MutL"/>
</dbReference>
<protein>
    <recommendedName>
        <fullName evidence="4">DNA mismatch repair protein MutL</fullName>
    </recommendedName>
</protein>
<keyword evidence="8" id="KW-0255">Endonuclease</keyword>
<feature type="domain" description="MutL C-terminal dimerisation" evidence="6">
    <location>
        <begin position="459"/>
        <end position="599"/>
    </location>
</feature>
<dbReference type="GO" id="GO:0140664">
    <property type="term" value="F:ATP-dependent DNA damage sensor activity"/>
    <property type="evidence" value="ECO:0007669"/>
    <property type="project" value="InterPro"/>
</dbReference>
<dbReference type="GO" id="GO:0005524">
    <property type="term" value="F:ATP binding"/>
    <property type="evidence" value="ECO:0007669"/>
    <property type="project" value="InterPro"/>
</dbReference>
<organism evidence="8 9">
    <name type="scientific">Youxingia wuxianensis</name>
    <dbReference type="NCBI Taxonomy" id="2763678"/>
    <lineage>
        <taxon>Bacteria</taxon>
        <taxon>Bacillati</taxon>
        <taxon>Bacillota</taxon>
        <taxon>Clostridia</taxon>
        <taxon>Eubacteriales</taxon>
        <taxon>Oscillospiraceae</taxon>
        <taxon>Youxingia</taxon>
    </lineage>
</organism>
<dbReference type="RefSeq" id="WP_262394153.1">
    <property type="nucleotide sequence ID" value="NZ_JACRTD010000001.1"/>
</dbReference>
<evidence type="ECO:0000256" key="5">
    <source>
        <dbReference type="SAM" id="MobiDB-lite"/>
    </source>
</evidence>
<dbReference type="Gene3D" id="3.30.1540.20">
    <property type="entry name" value="MutL, C-terminal domain, dimerisation subdomain"/>
    <property type="match status" value="1"/>
</dbReference>
<dbReference type="SMART" id="SM01340">
    <property type="entry name" value="DNA_mis_repair"/>
    <property type="match status" value="1"/>
</dbReference>
<dbReference type="GO" id="GO:0006298">
    <property type="term" value="P:mismatch repair"/>
    <property type="evidence" value="ECO:0007669"/>
    <property type="project" value="UniProtKB-UniRule"/>
</dbReference>
<dbReference type="Gene3D" id="3.30.230.10">
    <property type="match status" value="1"/>
</dbReference>
<comment type="function">
    <text evidence="4">This protein is involved in the repair of mismatches in DNA. It is required for dam-dependent methyl-directed DNA mismatch repair. May act as a 'molecular matchmaker', a protein that promotes the formation of a stable complex between two or more DNA-binding proteins in an ATP-dependent manner without itself being part of a final effector complex.</text>
</comment>
<dbReference type="SUPFAM" id="SSF54211">
    <property type="entry name" value="Ribosomal protein S5 domain 2-like"/>
    <property type="match status" value="1"/>
</dbReference>
<dbReference type="InterPro" id="IPR014721">
    <property type="entry name" value="Ribsml_uS5_D2-typ_fold_subgr"/>
</dbReference>
<dbReference type="Pfam" id="PF13589">
    <property type="entry name" value="HATPase_c_3"/>
    <property type="match status" value="1"/>
</dbReference>
<dbReference type="InterPro" id="IPR014762">
    <property type="entry name" value="DNA_mismatch_repair_CS"/>
</dbReference>
<evidence type="ECO:0000259" key="6">
    <source>
        <dbReference type="SMART" id="SM00853"/>
    </source>
</evidence>
<evidence type="ECO:0000259" key="7">
    <source>
        <dbReference type="SMART" id="SM01340"/>
    </source>
</evidence>
<evidence type="ECO:0000313" key="9">
    <source>
        <dbReference type="Proteomes" id="UP000623678"/>
    </source>
</evidence>
<dbReference type="InterPro" id="IPR037198">
    <property type="entry name" value="MutL_C_sf"/>
</dbReference>
<reference evidence="8" key="1">
    <citation type="submission" date="2020-08" db="EMBL/GenBank/DDBJ databases">
        <title>Genome public.</title>
        <authorList>
            <person name="Liu C."/>
            <person name="Sun Q."/>
        </authorList>
    </citation>
    <scope>NUCLEOTIDE SEQUENCE</scope>
    <source>
        <strain evidence="8">NSJ-64</strain>
    </source>
</reference>
<keyword evidence="3 4" id="KW-0234">DNA repair</keyword>
<dbReference type="AlphaFoldDB" id="A0A926EL15"/>
<dbReference type="NCBIfam" id="TIGR00585">
    <property type="entry name" value="mutl"/>
    <property type="match status" value="1"/>
</dbReference>
<accession>A0A926EL15</accession>
<keyword evidence="8" id="KW-0540">Nuclease</keyword>
<dbReference type="GO" id="GO:0032300">
    <property type="term" value="C:mismatch repair complex"/>
    <property type="evidence" value="ECO:0007669"/>
    <property type="project" value="InterPro"/>
</dbReference>